<dbReference type="CDD" id="cd02932">
    <property type="entry name" value="OYE_YqiM_FMN"/>
    <property type="match status" value="1"/>
</dbReference>
<dbReference type="Proteomes" id="UP001597468">
    <property type="component" value="Unassembled WGS sequence"/>
</dbReference>
<name>A0ABW5IYD1_9FLAO</name>
<dbReference type="EMBL" id="JBHULT010000010">
    <property type="protein sequence ID" value="MFD2518408.1"/>
    <property type="molecule type" value="Genomic_DNA"/>
</dbReference>
<keyword evidence="4" id="KW-0521">NADP</keyword>
<dbReference type="EC" id="1.6.99.1" evidence="7"/>
<evidence type="ECO:0000256" key="2">
    <source>
        <dbReference type="ARBA" id="ARBA00022630"/>
    </source>
</evidence>
<dbReference type="Gene3D" id="3.20.20.70">
    <property type="entry name" value="Aldolase class I"/>
    <property type="match status" value="1"/>
</dbReference>
<evidence type="ECO:0000256" key="4">
    <source>
        <dbReference type="ARBA" id="ARBA00022857"/>
    </source>
</evidence>
<proteinExistence type="predicted"/>
<gene>
    <name evidence="7" type="primary">namA</name>
    <name evidence="7" type="ORF">ACFSTG_10920</name>
</gene>
<protein>
    <submittedName>
        <fullName evidence="7">NADPH dehydrogenase NamA</fullName>
        <ecNumber evidence="7">1.6.99.1</ecNumber>
    </submittedName>
</protein>
<comment type="caution">
    <text evidence="7">The sequence shown here is derived from an EMBL/GenBank/DDBJ whole genome shotgun (WGS) entry which is preliminary data.</text>
</comment>
<keyword evidence="2" id="KW-0285">Flavoprotein</keyword>
<dbReference type="RefSeq" id="WP_380752473.1">
    <property type="nucleotide sequence ID" value="NZ_JBHULT010000010.1"/>
</dbReference>
<evidence type="ECO:0000259" key="6">
    <source>
        <dbReference type="Pfam" id="PF00724"/>
    </source>
</evidence>
<dbReference type="InterPro" id="IPR001155">
    <property type="entry name" value="OxRdtase_FMN_N"/>
</dbReference>
<dbReference type="PANTHER" id="PTHR43303:SF4">
    <property type="entry name" value="NADPH DEHYDROGENASE C23G7.10C-RELATED"/>
    <property type="match status" value="1"/>
</dbReference>
<dbReference type="InterPro" id="IPR013785">
    <property type="entry name" value="Aldolase_TIM"/>
</dbReference>
<dbReference type="Pfam" id="PF00724">
    <property type="entry name" value="Oxidored_FMN"/>
    <property type="match status" value="1"/>
</dbReference>
<keyword evidence="3" id="KW-0288">FMN</keyword>
<comment type="cofactor">
    <cofactor evidence="1">
        <name>FMN</name>
        <dbReference type="ChEBI" id="CHEBI:58210"/>
    </cofactor>
</comment>
<keyword evidence="5 7" id="KW-0560">Oxidoreductase</keyword>
<accession>A0ABW5IYD1</accession>
<evidence type="ECO:0000256" key="1">
    <source>
        <dbReference type="ARBA" id="ARBA00001917"/>
    </source>
</evidence>
<sequence length="359" mass="39723">MERTTALFSHLNLRSVELKNRIVVSPMCMYSSEDGFSNDWHLVHLGTRAVGGAGLVITEATAVSPEGRISPDDLGLWKDEQIEGLKRITKFLKEQGSVPGIQLAHAGRKASTTSPWKGYDELREEEGGWKPVAPSAVSFKEGGCVPEALNGAGIQKVISDFKMSAERALKAGFQVVEIHAAHGYLLHEFLSPLSNLRNDEYGETLENRCRLLLEVVKAVREVWPTEFPLFVRISATDWVEGGWNETEAVYLAGLLKKYEVDLVDCSSGGLVPYAEIPVEKGYQVGFAEKIKREAGIKTGAVGLITESQQAEEILQQGKADLIFMARELLRNPYFPMEAAEALGADFSWPPQYERAKKIR</sequence>
<feature type="domain" description="NADH:flavin oxidoreductase/NADH oxidase N-terminal" evidence="6">
    <location>
        <begin position="7"/>
        <end position="341"/>
    </location>
</feature>
<evidence type="ECO:0000313" key="8">
    <source>
        <dbReference type="Proteomes" id="UP001597468"/>
    </source>
</evidence>
<dbReference type="PANTHER" id="PTHR43303">
    <property type="entry name" value="NADPH DEHYDROGENASE C23G7.10C-RELATED"/>
    <property type="match status" value="1"/>
</dbReference>
<evidence type="ECO:0000256" key="5">
    <source>
        <dbReference type="ARBA" id="ARBA00023002"/>
    </source>
</evidence>
<reference evidence="8" key="1">
    <citation type="journal article" date="2019" name="Int. J. Syst. Evol. Microbiol.">
        <title>The Global Catalogue of Microorganisms (GCM) 10K type strain sequencing project: providing services to taxonomists for standard genome sequencing and annotation.</title>
        <authorList>
            <consortium name="The Broad Institute Genomics Platform"/>
            <consortium name="The Broad Institute Genome Sequencing Center for Infectious Disease"/>
            <person name="Wu L."/>
            <person name="Ma J."/>
        </authorList>
    </citation>
    <scope>NUCLEOTIDE SEQUENCE [LARGE SCALE GENOMIC DNA]</scope>
    <source>
        <strain evidence="8">KCTC 42585</strain>
    </source>
</reference>
<dbReference type="GO" id="GO:0003959">
    <property type="term" value="F:NADPH dehydrogenase activity"/>
    <property type="evidence" value="ECO:0007669"/>
    <property type="project" value="UniProtKB-EC"/>
</dbReference>
<evidence type="ECO:0000256" key="3">
    <source>
        <dbReference type="ARBA" id="ARBA00022643"/>
    </source>
</evidence>
<evidence type="ECO:0000313" key="7">
    <source>
        <dbReference type="EMBL" id="MFD2518408.1"/>
    </source>
</evidence>
<dbReference type="SUPFAM" id="SSF51395">
    <property type="entry name" value="FMN-linked oxidoreductases"/>
    <property type="match status" value="1"/>
</dbReference>
<keyword evidence="8" id="KW-1185">Reference proteome</keyword>
<dbReference type="NCBIfam" id="NF010047">
    <property type="entry name" value="PRK13523.1"/>
    <property type="match status" value="1"/>
</dbReference>
<organism evidence="7 8">
    <name type="scientific">Salinimicrobium flavum</name>
    <dbReference type="NCBI Taxonomy" id="1737065"/>
    <lineage>
        <taxon>Bacteria</taxon>
        <taxon>Pseudomonadati</taxon>
        <taxon>Bacteroidota</taxon>
        <taxon>Flavobacteriia</taxon>
        <taxon>Flavobacteriales</taxon>
        <taxon>Flavobacteriaceae</taxon>
        <taxon>Salinimicrobium</taxon>
    </lineage>
</organism>
<dbReference type="InterPro" id="IPR044152">
    <property type="entry name" value="YqjM-like"/>
</dbReference>